<dbReference type="EMBL" id="JARZFX010000014">
    <property type="protein sequence ID" value="MEC5425468.1"/>
    <property type="molecule type" value="Genomic_DNA"/>
</dbReference>
<evidence type="ECO:0000313" key="1">
    <source>
        <dbReference type="EMBL" id="MEC5425468.1"/>
    </source>
</evidence>
<accession>A0ABU6KJU8</accession>
<name>A0ABU6KJU8_9BACI</name>
<proteinExistence type="predicted"/>
<evidence type="ECO:0000313" key="2">
    <source>
        <dbReference type="Proteomes" id="UP001335737"/>
    </source>
</evidence>
<sequence>MTTFKESYKKYKAAWRNFSLEELKQYISEDYQAKEVRIEGIVDFGYKESIEG</sequence>
<protein>
    <recommendedName>
        <fullName evidence="3">XkdX family protein</fullName>
    </recommendedName>
</protein>
<organism evidence="1 2">
    <name type="scientific">Virgibacillus tibetensis</name>
    <dbReference type="NCBI Taxonomy" id="3042313"/>
    <lineage>
        <taxon>Bacteria</taxon>
        <taxon>Bacillati</taxon>
        <taxon>Bacillota</taxon>
        <taxon>Bacilli</taxon>
        <taxon>Bacillales</taxon>
        <taxon>Bacillaceae</taxon>
        <taxon>Virgibacillus</taxon>
    </lineage>
</organism>
<keyword evidence="2" id="KW-1185">Reference proteome</keyword>
<dbReference type="Proteomes" id="UP001335737">
    <property type="component" value="Unassembled WGS sequence"/>
</dbReference>
<dbReference type="RefSeq" id="WP_327609007.1">
    <property type="nucleotide sequence ID" value="NZ_JARZFX010000014.1"/>
</dbReference>
<gene>
    <name evidence="1" type="ORF">QGM71_18465</name>
</gene>
<comment type="caution">
    <text evidence="1">The sequence shown here is derived from an EMBL/GenBank/DDBJ whole genome shotgun (WGS) entry which is preliminary data.</text>
</comment>
<reference evidence="1 2" key="1">
    <citation type="journal article" date="2024" name="Int. J. Syst. Evol. Microbiol.">
        <title>Virgibacillus tibetensis sp. nov., isolated from salt lake on the Tibetan Plateau of China.</title>
        <authorList>
            <person name="Phurbu D."/>
            <person name="Liu Z.-X."/>
            <person name="Wang R."/>
            <person name="Zheng Y.-Y."/>
            <person name="Liu H.-C."/>
            <person name="Zhou Y.-G."/>
            <person name="Yu Y.-J."/>
            <person name="Li A.-H."/>
        </authorList>
    </citation>
    <scope>NUCLEOTIDE SEQUENCE [LARGE SCALE GENOMIC DNA]</scope>
    <source>
        <strain evidence="1 2">C22-A2</strain>
    </source>
</reference>
<evidence type="ECO:0008006" key="3">
    <source>
        <dbReference type="Google" id="ProtNLM"/>
    </source>
</evidence>